<reference evidence="1 2" key="1">
    <citation type="submission" date="2019-04" db="EMBL/GenBank/DDBJ databases">
        <title>Chromosome genome assembly for Takifugu flavidus.</title>
        <authorList>
            <person name="Xiao S."/>
        </authorList>
    </citation>
    <scope>NUCLEOTIDE SEQUENCE [LARGE SCALE GENOMIC DNA]</scope>
    <source>
        <strain evidence="1">HTHZ2018</strain>
        <tissue evidence="1">Muscle</tissue>
    </source>
</reference>
<accession>A0A5C6P3H7</accession>
<evidence type="ECO:0000313" key="1">
    <source>
        <dbReference type="EMBL" id="TWW73469.1"/>
    </source>
</evidence>
<proteinExistence type="predicted"/>
<comment type="caution">
    <text evidence="1">The sequence shown here is derived from an EMBL/GenBank/DDBJ whole genome shotgun (WGS) entry which is preliminary data.</text>
</comment>
<dbReference type="AlphaFoldDB" id="A0A5C6P3H7"/>
<name>A0A5C6P3H7_9TELE</name>
<evidence type="ECO:0000313" key="2">
    <source>
        <dbReference type="Proteomes" id="UP000324091"/>
    </source>
</evidence>
<protein>
    <submittedName>
        <fullName evidence="1">Uncharacterized protein</fullName>
    </submittedName>
</protein>
<sequence>MLVFPLANPVKKVVVSNILPFLKNELLLCELSRHGRMVLDRRETVRIPPRRSDTIARQIFGWSRVSLMRWIPLGCKSPLLRHVVSMVLSNNKEELNLALRFRVDEFDYTVYDKTDSLKCFGCGEGHVIQSSPNNVEDRWPVDPPVSAVWHVHDEGSFNILPQMDAPSHFFFGLQCKNGQRRMLYSLRADNGQVLEYPI</sequence>
<dbReference type="Proteomes" id="UP000324091">
    <property type="component" value="Chromosome 15"/>
</dbReference>
<dbReference type="EMBL" id="RHFK02000007">
    <property type="protein sequence ID" value="TWW73469.1"/>
    <property type="molecule type" value="Genomic_DNA"/>
</dbReference>
<keyword evidence="2" id="KW-1185">Reference proteome</keyword>
<gene>
    <name evidence="1" type="ORF">D4764_15G0008630</name>
</gene>
<organism evidence="1 2">
    <name type="scientific">Takifugu flavidus</name>
    <name type="common">sansaifugu</name>
    <dbReference type="NCBI Taxonomy" id="433684"/>
    <lineage>
        <taxon>Eukaryota</taxon>
        <taxon>Metazoa</taxon>
        <taxon>Chordata</taxon>
        <taxon>Craniata</taxon>
        <taxon>Vertebrata</taxon>
        <taxon>Euteleostomi</taxon>
        <taxon>Actinopterygii</taxon>
        <taxon>Neopterygii</taxon>
        <taxon>Teleostei</taxon>
        <taxon>Neoteleostei</taxon>
        <taxon>Acanthomorphata</taxon>
        <taxon>Eupercaria</taxon>
        <taxon>Tetraodontiformes</taxon>
        <taxon>Tetradontoidea</taxon>
        <taxon>Tetraodontidae</taxon>
        <taxon>Takifugu</taxon>
    </lineage>
</organism>